<keyword evidence="5 8" id="KW-0378">Hydrolase</keyword>
<evidence type="ECO:0000256" key="1">
    <source>
        <dbReference type="ARBA" id="ARBA00001033"/>
    </source>
</evidence>
<feature type="binding site" evidence="7">
    <location>
        <position position="85"/>
    </location>
    <ligand>
        <name>Mg(2+)</name>
        <dbReference type="ChEBI" id="CHEBI:18420"/>
        <label>1</label>
        <note>catalytic</note>
    </ligand>
</feature>
<protein>
    <recommendedName>
        <fullName evidence="8">Inositol-1-monophosphatase</fullName>
        <ecNumber evidence="8">3.1.3.25</ecNumber>
    </recommendedName>
</protein>
<name>A0A2J6WLD1_9BACT</name>
<dbReference type="GO" id="GO:0046854">
    <property type="term" value="P:phosphatidylinositol phosphate biosynthetic process"/>
    <property type="evidence" value="ECO:0007669"/>
    <property type="project" value="InterPro"/>
</dbReference>
<dbReference type="InterPro" id="IPR000760">
    <property type="entry name" value="Inositol_monophosphatase-like"/>
</dbReference>
<dbReference type="InterPro" id="IPR033942">
    <property type="entry name" value="IMPase"/>
</dbReference>
<dbReference type="GO" id="GO:0046872">
    <property type="term" value="F:metal ion binding"/>
    <property type="evidence" value="ECO:0007669"/>
    <property type="project" value="UniProtKB-KW"/>
</dbReference>
<evidence type="ECO:0000256" key="5">
    <source>
        <dbReference type="ARBA" id="ARBA00022801"/>
    </source>
</evidence>
<dbReference type="GO" id="GO:0008934">
    <property type="term" value="F:inositol monophosphate 1-phosphatase activity"/>
    <property type="evidence" value="ECO:0007669"/>
    <property type="project" value="InterPro"/>
</dbReference>
<comment type="cofactor">
    <cofactor evidence="2 7 8">
        <name>Mg(2+)</name>
        <dbReference type="ChEBI" id="CHEBI:18420"/>
    </cofactor>
</comment>
<dbReference type="Gene3D" id="3.30.540.10">
    <property type="entry name" value="Fructose-1,6-Bisphosphatase, subunit A, domain 1"/>
    <property type="match status" value="1"/>
</dbReference>
<dbReference type="EMBL" id="PNIO01000033">
    <property type="protein sequence ID" value="PMP71207.1"/>
    <property type="molecule type" value="Genomic_DNA"/>
</dbReference>
<feature type="binding site" evidence="7">
    <location>
        <position position="211"/>
    </location>
    <ligand>
        <name>Mg(2+)</name>
        <dbReference type="ChEBI" id="CHEBI:18420"/>
        <label>1</label>
        <note>catalytic</note>
    </ligand>
</feature>
<dbReference type="InterPro" id="IPR020583">
    <property type="entry name" value="Inositol_monoP_metal-BS"/>
</dbReference>
<keyword evidence="4 7" id="KW-0479">Metal-binding</keyword>
<organism evidence="9 10">
    <name type="scientific">Thermodesulfovibrio aggregans</name>
    <dbReference type="NCBI Taxonomy" id="86166"/>
    <lineage>
        <taxon>Bacteria</taxon>
        <taxon>Pseudomonadati</taxon>
        <taxon>Nitrospirota</taxon>
        <taxon>Thermodesulfovibrionia</taxon>
        <taxon>Thermodesulfovibrionales</taxon>
        <taxon>Thermodesulfovibrionaceae</taxon>
        <taxon>Thermodesulfovibrio</taxon>
    </lineage>
</organism>
<dbReference type="CDD" id="cd01639">
    <property type="entry name" value="IMPase"/>
    <property type="match status" value="1"/>
</dbReference>
<dbReference type="Gene3D" id="3.40.190.80">
    <property type="match status" value="1"/>
</dbReference>
<keyword evidence="6 7" id="KW-0460">Magnesium</keyword>
<evidence type="ECO:0000256" key="3">
    <source>
        <dbReference type="ARBA" id="ARBA00009759"/>
    </source>
</evidence>
<dbReference type="EC" id="3.1.3.25" evidence="8"/>
<dbReference type="PRINTS" id="PR00377">
    <property type="entry name" value="IMPHPHTASES"/>
</dbReference>
<dbReference type="SUPFAM" id="SSF56655">
    <property type="entry name" value="Carbohydrate phosphatase"/>
    <property type="match status" value="1"/>
</dbReference>
<dbReference type="PRINTS" id="PR01959">
    <property type="entry name" value="SBIMPHPHTASE"/>
</dbReference>
<dbReference type="PANTHER" id="PTHR20854:SF4">
    <property type="entry name" value="INOSITOL-1-MONOPHOSPHATASE-RELATED"/>
    <property type="match status" value="1"/>
</dbReference>
<reference evidence="9 10" key="1">
    <citation type="submission" date="2018-01" db="EMBL/GenBank/DDBJ databases">
        <title>Metagenomic assembled genomes from two thermal pools in the Uzon Caldera, Kamchatka, Russia.</title>
        <authorList>
            <person name="Wilkins L."/>
            <person name="Ettinger C."/>
        </authorList>
    </citation>
    <scope>NUCLEOTIDE SEQUENCE [LARGE SCALE GENOMIC DNA]</scope>
    <source>
        <strain evidence="9">ZAV-04</strain>
    </source>
</reference>
<dbReference type="PROSITE" id="PS00630">
    <property type="entry name" value="IMP_2"/>
    <property type="match status" value="1"/>
</dbReference>
<dbReference type="InterPro" id="IPR022337">
    <property type="entry name" value="Inositol_monophosphatase_SuhB"/>
</dbReference>
<gene>
    <name evidence="9" type="ORF">C0186_04105</name>
</gene>
<comment type="caution">
    <text evidence="9">The sequence shown here is derived from an EMBL/GenBank/DDBJ whole genome shotgun (WGS) entry which is preliminary data.</text>
</comment>
<evidence type="ECO:0000256" key="2">
    <source>
        <dbReference type="ARBA" id="ARBA00001946"/>
    </source>
</evidence>
<evidence type="ECO:0000256" key="4">
    <source>
        <dbReference type="ARBA" id="ARBA00022723"/>
    </source>
</evidence>
<sequence length="263" mass="29112">MKEYLTVAIEAAQKAGNIIKERIGTIKDNEVTQKSISDYVTEVDVLSEKTIIAHIKKHFPTHQIMSEESSNDYKKAEYLWIIDPLDGTTNFIHAFPVFAISIALMYKGELVLGVVHDPTRGETFYAEAGSGAFLNEEKIRVSTLSLPEMSLIATGFPFRNKQFIPSYVKIFQSLLYSVSDLRRAGAAAIDLAYVACGRVDGFFEFALSPWDIAAGIVLIKQAGGVVSDFDGEEKYLKTGHIIAGNPVIHSFLVKKIREVLSSK</sequence>
<dbReference type="PANTHER" id="PTHR20854">
    <property type="entry name" value="INOSITOL MONOPHOSPHATASE"/>
    <property type="match status" value="1"/>
</dbReference>
<comment type="catalytic activity">
    <reaction evidence="1 8">
        <text>a myo-inositol phosphate + H2O = myo-inositol + phosphate</text>
        <dbReference type="Rhea" id="RHEA:24056"/>
        <dbReference type="ChEBI" id="CHEBI:15377"/>
        <dbReference type="ChEBI" id="CHEBI:17268"/>
        <dbReference type="ChEBI" id="CHEBI:43474"/>
        <dbReference type="ChEBI" id="CHEBI:84139"/>
        <dbReference type="EC" id="3.1.3.25"/>
    </reaction>
</comment>
<proteinExistence type="inferred from homology"/>
<evidence type="ECO:0000256" key="6">
    <source>
        <dbReference type="ARBA" id="ARBA00022842"/>
    </source>
</evidence>
<dbReference type="GO" id="GO:0006020">
    <property type="term" value="P:inositol metabolic process"/>
    <property type="evidence" value="ECO:0007669"/>
    <property type="project" value="TreeGrafter"/>
</dbReference>
<dbReference type="AlphaFoldDB" id="A0A2J6WLD1"/>
<dbReference type="Proteomes" id="UP000242288">
    <property type="component" value="Unassembled WGS sequence"/>
</dbReference>
<dbReference type="Pfam" id="PF00459">
    <property type="entry name" value="Inositol_P"/>
    <property type="match status" value="1"/>
</dbReference>
<evidence type="ECO:0000256" key="8">
    <source>
        <dbReference type="RuleBase" id="RU364068"/>
    </source>
</evidence>
<feature type="binding site" evidence="7">
    <location>
        <position position="86"/>
    </location>
    <ligand>
        <name>Mg(2+)</name>
        <dbReference type="ChEBI" id="CHEBI:18420"/>
        <label>1</label>
        <note>catalytic</note>
    </ligand>
</feature>
<dbReference type="GO" id="GO:0007165">
    <property type="term" value="P:signal transduction"/>
    <property type="evidence" value="ECO:0007669"/>
    <property type="project" value="TreeGrafter"/>
</dbReference>
<feature type="binding site" evidence="7">
    <location>
        <position position="83"/>
    </location>
    <ligand>
        <name>Mg(2+)</name>
        <dbReference type="ChEBI" id="CHEBI:18420"/>
        <label>1</label>
        <note>catalytic</note>
    </ligand>
</feature>
<evidence type="ECO:0000313" key="9">
    <source>
        <dbReference type="EMBL" id="PMP71207.1"/>
    </source>
</evidence>
<accession>A0A2J6WLD1</accession>
<comment type="similarity">
    <text evidence="3 8">Belongs to the inositol monophosphatase superfamily.</text>
</comment>
<dbReference type="PROSITE" id="PS00629">
    <property type="entry name" value="IMP_1"/>
    <property type="match status" value="1"/>
</dbReference>
<dbReference type="FunFam" id="3.30.540.10:FF:000003">
    <property type="entry name" value="Inositol-1-monophosphatase"/>
    <property type="match status" value="1"/>
</dbReference>
<dbReference type="InterPro" id="IPR020550">
    <property type="entry name" value="Inositol_monophosphatase_CS"/>
</dbReference>
<evidence type="ECO:0000256" key="7">
    <source>
        <dbReference type="PIRSR" id="PIRSR600760-2"/>
    </source>
</evidence>
<evidence type="ECO:0000313" key="10">
    <source>
        <dbReference type="Proteomes" id="UP000242288"/>
    </source>
</evidence>
<feature type="binding site" evidence="7">
    <location>
        <position position="67"/>
    </location>
    <ligand>
        <name>Mg(2+)</name>
        <dbReference type="ChEBI" id="CHEBI:18420"/>
        <label>1</label>
        <note>catalytic</note>
    </ligand>
</feature>